<dbReference type="InterPro" id="IPR051836">
    <property type="entry name" value="Kremen_rcpt"/>
</dbReference>
<evidence type="ECO:0000313" key="10">
    <source>
        <dbReference type="Proteomes" id="UP001215280"/>
    </source>
</evidence>
<evidence type="ECO:0000313" key="9">
    <source>
        <dbReference type="EMBL" id="KAJ7726258.1"/>
    </source>
</evidence>
<comment type="caution">
    <text evidence="9">The sequence shown here is derived from an EMBL/GenBank/DDBJ whole genome shotgun (WGS) entry which is preliminary data.</text>
</comment>
<accession>A0AAD7HSC2</accession>
<sequence length="313" mass="32863">YSDQASARVLTGPSTVDRSGMTVERCTAFCRSFQYAGVEYARECFCGTAMQVTNVTSADECNMPCSGNASQTCGAGNRLAAYVNEPLMQPASIPPSVGKGGRWTYNRLDSVSSRTLNASASVVGGMTEEKSTAACQAKGFSYTRTEYARRMPSSFPFVLTRSYTFPSECWCGSTLTSALSAKCDMRCTGNSTQLCGGGDFSQFTATPIPGTPPRQVSGSRKYQRSDNPNRILNTNVTVDVGMTAEKCTGACQAKGFSCAGTEYAKGCGNSMTSTPVTGADCNMPCTGNSTQICGGGNHISVTASVATPLPVEN</sequence>
<dbReference type="PANTHER" id="PTHR24269:SF16">
    <property type="entry name" value="PROTEIN SLG1"/>
    <property type="match status" value="1"/>
</dbReference>
<name>A0AAD7HSC2_9AGAR</name>
<proteinExistence type="predicted"/>
<dbReference type="AlphaFoldDB" id="A0AAD7HSC2"/>
<dbReference type="PROSITE" id="PS51212">
    <property type="entry name" value="WSC"/>
    <property type="match status" value="2"/>
</dbReference>
<protein>
    <submittedName>
        <fullName evidence="9">WSC domain-containing protein</fullName>
    </submittedName>
</protein>
<dbReference type="GO" id="GO:0005886">
    <property type="term" value="C:plasma membrane"/>
    <property type="evidence" value="ECO:0007669"/>
    <property type="project" value="TreeGrafter"/>
</dbReference>
<feature type="non-terminal residue" evidence="9">
    <location>
        <position position="1"/>
    </location>
</feature>
<organism evidence="9 10">
    <name type="scientific">Mycena maculata</name>
    <dbReference type="NCBI Taxonomy" id="230809"/>
    <lineage>
        <taxon>Eukaryota</taxon>
        <taxon>Fungi</taxon>
        <taxon>Dikarya</taxon>
        <taxon>Basidiomycota</taxon>
        <taxon>Agaricomycotina</taxon>
        <taxon>Agaricomycetes</taxon>
        <taxon>Agaricomycetidae</taxon>
        <taxon>Agaricales</taxon>
        <taxon>Marasmiineae</taxon>
        <taxon>Mycenaceae</taxon>
        <taxon>Mycena</taxon>
    </lineage>
</organism>
<evidence type="ECO:0000259" key="8">
    <source>
        <dbReference type="PROSITE" id="PS51212"/>
    </source>
</evidence>
<comment type="subcellular location">
    <subcellularLocation>
        <location evidence="1">Membrane</location>
        <topology evidence="1">Single-pass membrane protein</topology>
    </subcellularLocation>
</comment>
<evidence type="ECO:0000256" key="6">
    <source>
        <dbReference type="ARBA" id="ARBA00023180"/>
    </source>
</evidence>
<feature type="non-terminal residue" evidence="9">
    <location>
        <position position="313"/>
    </location>
</feature>
<feature type="region of interest" description="Disordered" evidence="7">
    <location>
        <begin position="206"/>
        <end position="227"/>
    </location>
</feature>
<dbReference type="InterPro" id="IPR002889">
    <property type="entry name" value="WSC_carb-bd"/>
</dbReference>
<gene>
    <name evidence="9" type="ORF">DFH07DRAFT_680510</name>
</gene>
<feature type="compositionally biased region" description="Polar residues" evidence="7">
    <location>
        <begin position="214"/>
        <end position="227"/>
    </location>
</feature>
<evidence type="ECO:0000256" key="4">
    <source>
        <dbReference type="ARBA" id="ARBA00022989"/>
    </source>
</evidence>
<evidence type="ECO:0000256" key="1">
    <source>
        <dbReference type="ARBA" id="ARBA00004167"/>
    </source>
</evidence>
<keyword evidence="4" id="KW-1133">Transmembrane helix</keyword>
<dbReference type="SMART" id="SM00321">
    <property type="entry name" value="WSC"/>
    <property type="match status" value="3"/>
</dbReference>
<keyword evidence="6" id="KW-0325">Glycoprotein</keyword>
<evidence type="ECO:0000256" key="2">
    <source>
        <dbReference type="ARBA" id="ARBA00022692"/>
    </source>
</evidence>
<keyword evidence="5" id="KW-0472">Membrane</keyword>
<keyword evidence="2" id="KW-0812">Transmembrane</keyword>
<feature type="domain" description="WSC" evidence="8">
    <location>
        <begin position="217"/>
        <end position="305"/>
    </location>
</feature>
<reference evidence="9" key="1">
    <citation type="submission" date="2023-03" db="EMBL/GenBank/DDBJ databases">
        <title>Massive genome expansion in bonnet fungi (Mycena s.s.) driven by repeated elements and novel gene families across ecological guilds.</title>
        <authorList>
            <consortium name="Lawrence Berkeley National Laboratory"/>
            <person name="Harder C.B."/>
            <person name="Miyauchi S."/>
            <person name="Viragh M."/>
            <person name="Kuo A."/>
            <person name="Thoen E."/>
            <person name="Andreopoulos B."/>
            <person name="Lu D."/>
            <person name="Skrede I."/>
            <person name="Drula E."/>
            <person name="Henrissat B."/>
            <person name="Morin E."/>
            <person name="Kohler A."/>
            <person name="Barry K."/>
            <person name="LaButti K."/>
            <person name="Morin E."/>
            <person name="Salamov A."/>
            <person name="Lipzen A."/>
            <person name="Mereny Z."/>
            <person name="Hegedus B."/>
            <person name="Baldrian P."/>
            <person name="Stursova M."/>
            <person name="Weitz H."/>
            <person name="Taylor A."/>
            <person name="Grigoriev I.V."/>
            <person name="Nagy L.G."/>
            <person name="Martin F."/>
            <person name="Kauserud H."/>
        </authorList>
    </citation>
    <scope>NUCLEOTIDE SEQUENCE</scope>
    <source>
        <strain evidence="9">CBHHK188m</strain>
    </source>
</reference>
<dbReference type="EMBL" id="JARJLG010000221">
    <property type="protein sequence ID" value="KAJ7726258.1"/>
    <property type="molecule type" value="Genomic_DNA"/>
</dbReference>
<dbReference type="Proteomes" id="UP001215280">
    <property type="component" value="Unassembled WGS sequence"/>
</dbReference>
<dbReference type="PANTHER" id="PTHR24269">
    <property type="entry name" value="KREMEN PROTEIN"/>
    <property type="match status" value="1"/>
</dbReference>
<feature type="domain" description="WSC" evidence="8">
    <location>
        <begin position="1"/>
        <end position="85"/>
    </location>
</feature>
<keyword evidence="10" id="KW-1185">Reference proteome</keyword>
<evidence type="ECO:0000256" key="7">
    <source>
        <dbReference type="SAM" id="MobiDB-lite"/>
    </source>
</evidence>
<evidence type="ECO:0000256" key="5">
    <source>
        <dbReference type="ARBA" id="ARBA00023136"/>
    </source>
</evidence>
<evidence type="ECO:0000256" key="3">
    <source>
        <dbReference type="ARBA" id="ARBA00022729"/>
    </source>
</evidence>
<dbReference type="Pfam" id="PF01822">
    <property type="entry name" value="WSC"/>
    <property type="match status" value="3"/>
</dbReference>
<keyword evidence="3" id="KW-0732">Signal</keyword>